<organism evidence="7 8">
    <name type="scientific">Neogobius melanostomus</name>
    <name type="common">round goby</name>
    <dbReference type="NCBI Taxonomy" id="47308"/>
    <lineage>
        <taxon>Eukaryota</taxon>
        <taxon>Metazoa</taxon>
        <taxon>Chordata</taxon>
        <taxon>Craniata</taxon>
        <taxon>Vertebrata</taxon>
        <taxon>Euteleostomi</taxon>
        <taxon>Actinopterygii</taxon>
        <taxon>Neopterygii</taxon>
        <taxon>Teleostei</taxon>
        <taxon>Neoteleostei</taxon>
        <taxon>Acanthomorphata</taxon>
        <taxon>Gobiaria</taxon>
        <taxon>Gobiiformes</taxon>
        <taxon>Gobioidei</taxon>
        <taxon>Gobiidae</taxon>
        <taxon>Benthophilinae</taxon>
        <taxon>Neogobiini</taxon>
        <taxon>Neogobius</taxon>
    </lineage>
</organism>
<dbReference type="SMART" id="SM00589">
    <property type="entry name" value="PRY"/>
    <property type="match status" value="1"/>
</dbReference>
<feature type="domain" description="B30.2/SPRY" evidence="6">
    <location>
        <begin position="196"/>
        <end position="382"/>
    </location>
</feature>
<dbReference type="Gene3D" id="3.30.160.60">
    <property type="entry name" value="Classic Zinc Finger"/>
    <property type="match status" value="1"/>
</dbReference>
<evidence type="ECO:0000259" key="6">
    <source>
        <dbReference type="PROSITE" id="PS50188"/>
    </source>
</evidence>
<evidence type="ECO:0000256" key="2">
    <source>
        <dbReference type="ARBA" id="ARBA00022833"/>
    </source>
</evidence>
<keyword evidence="1 3" id="KW-0863">Zinc-finger</keyword>
<dbReference type="SMART" id="SM00336">
    <property type="entry name" value="BBOX"/>
    <property type="match status" value="1"/>
</dbReference>
<dbReference type="PANTHER" id="PTHR24103">
    <property type="entry name" value="E3 UBIQUITIN-PROTEIN LIGASE TRIM"/>
    <property type="match status" value="1"/>
</dbReference>
<dbReference type="InterPro" id="IPR003877">
    <property type="entry name" value="SPRY_dom"/>
</dbReference>
<dbReference type="PRINTS" id="PR01407">
    <property type="entry name" value="BUTYPHLNCDUF"/>
</dbReference>
<dbReference type="CDD" id="cd12893">
    <property type="entry name" value="SPRY_PRY_TRIM35"/>
    <property type="match status" value="1"/>
</dbReference>
<dbReference type="InterPro" id="IPR013320">
    <property type="entry name" value="ConA-like_dom_sf"/>
</dbReference>
<keyword evidence="8" id="KW-1185">Reference proteome</keyword>
<evidence type="ECO:0000256" key="1">
    <source>
        <dbReference type="ARBA" id="ARBA00022771"/>
    </source>
</evidence>
<dbReference type="SUPFAM" id="SSF57845">
    <property type="entry name" value="B-box zinc-binding domain"/>
    <property type="match status" value="1"/>
</dbReference>
<dbReference type="InterPro" id="IPR050143">
    <property type="entry name" value="TRIM/RBCC"/>
</dbReference>
<feature type="coiled-coil region" evidence="4">
    <location>
        <begin position="127"/>
        <end position="154"/>
    </location>
</feature>
<evidence type="ECO:0000259" key="5">
    <source>
        <dbReference type="PROSITE" id="PS50119"/>
    </source>
</evidence>
<dbReference type="GO" id="GO:0008270">
    <property type="term" value="F:zinc ion binding"/>
    <property type="evidence" value="ECO:0007669"/>
    <property type="project" value="UniProtKB-KW"/>
</dbReference>
<protein>
    <recommendedName>
        <fullName evidence="9">B30.2/SPRY domain-containing protein</fullName>
    </recommendedName>
</protein>
<dbReference type="PROSITE" id="PS50119">
    <property type="entry name" value="ZF_BBOX"/>
    <property type="match status" value="1"/>
</dbReference>
<dbReference type="Proteomes" id="UP000694523">
    <property type="component" value="Unplaced"/>
</dbReference>
<dbReference type="FunFam" id="2.60.120.920:FF:000004">
    <property type="entry name" value="Butyrophilin subfamily 1 member A1"/>
    <property type="match status" value="1"/>
</dbReference>
<reference evidence="7" key="1">
    <citation type="submission" date="2025-08" db="UniProtKB">
        <authorList>
            <consortium name="Ensembl"/>
        </authorList>
    </citation>
    <scope>IDENTIFICATION</scope>
</reference>
<feature type="coiled-coil region" evidence="4">
    <location>
        <begin position="55"/>
        <end position="85"/>
    </location>
</feature>
<dbReference type="InterPro" id="IPR000315">
    <property type="entry name" value="Znf_B-box"/>
</dbReference>
<proteinExistence type="predicted"/>
<dbReference type="Pfam" id="PF13765">
    <property type="entry name" value="PRY"/>
    <property type="match status" value="1"/>
</dbReference>
<dbReference type="InterPro" id="IPR043136">
    <property type="entry name" value="B30.2/SPRY_sf"/>
</dbReference>
<feature type="domain" description="B box-type" evidence="5">
    <location>
        <begin position="7"/>
        <end position="47"/>
    </location>
</feature>
<name>A0A8C6V3H5_9GOBI</name>
<evidence type="ECO:0008006" key="9">
    <source>
        <dbReference type="Google" id="ProtNLM"/>
    </source>
</evidence>
<keyword evidence="2" id="KW-0862">Zinc</keyword>
<dbReference type="CDD" id="cd19769">
    <property type="entry name" value="Bbox2_TRIM16-like"/>
    <property type="match status" value="1"/>
</dbReference>
<evidence type="ECO:0000256" key="4">
    <source>
        <dbReference type="SAM" id="Coils"/>
    </source>
</evidence>
<dbReference type="InterPro" id="IPR003879">
    <property type="entry name" value="Butyrophylin_SPRY"/>
</dbReference>
<dbReference type="Pfam" id="PF00643">
    <property type="entry name" value="zf-B_box"/>
    <property type="match status" value="1"/>
</dbReference>
<keyword evidence="4" id="KW-0175">Coiled coil</keyword>
<dbReference type="AlphaFoldDB" id="A0A8C6V3H5"/>
<dbReference type="InterPro" id="IPR006574">
    <property type="entry name" value="PRY"/>
</dbReference>
<dbReference type="Ensembl" id="ENSNMLT00000047017.1">
    <property type="protein sequence ID" value="ENSNMLP00000042334.1"/>
    <property type="gene ID" value="ENSNMLG00000025794.1"/>
</dbReference>
<keyword evidence="1 3" id="KW-0479">Metal-binding</keyword>
<reference evidence="7" key="2">
    <citation type="submission" date="2025-09" db="UniProtKB">
        <authorList>
            <consortium name="Ensembl"/>
        </authorList>
    </citation>
    <scope>IDENTIFICATION</scope>
</reference>
<dbReference type="SUPFAM" id="SSF49899">
    <property type="entry name" value="Concanavalin A-like lectins/glucanases"/>
    <property type="match status" value="1"/>
</dbReference>
<evidence type="ECO:0000313" key="7">
    <source>
        <dbReference type="Ensembl" id="ENSNMLP00000042334.1"/>
    </source>
</evidence>
<dbReference type="PROSITE" id="PS50188">
    <property type="entry name" value="B302_SPRY"/>
    <property type="match status" value="1"/>
</dbReference>
<sequence>VTPVDFSEEGVCSKHPSVPALFCLDEARALCCACEFSQHRDHTVVSVEEAVSRLKEQLQAELKPLTEQREQASALQRQYEEVRVHSERQAEACARHIKETFERLHRFLQQEEELRLTALREERSRQLHTMDSELEKVRELLSTLNKNISTVEQQLKREHMDFIRQYSHSQKSSRSLLSQTTLRLGPGLLINQATVLGNMGFKAWEKMRSQVHKRPVILDPNTAGRWLYLSEDLSGVRCGETEYQQVPDNPERFRNSASFLGSEGWSCGSHQWDVEVGDHPDWIIGVAKESVDRKGERSADPENGLWCLDLTDGEYSDVVGDELNLKLRPEKIRVRLDYDEGKVSFYNTDDMSLICSHTDRFKEKIFPYFYVGEAASFLKGTF</sequence>
<accession>A0A8C6V3H5</accession>
<dbReference type="Pfam" id="PF00622">
    <property type="entry name" value="SPRY"/>
    <property type="match status" value="1"/>
</dbReference>
<dbReference type="Gene3D" id="2.60.120.920">
    <property type="match status" value="1"/>
</dbReference>
<evidence type="ECO:0000313" key="8">
    <source>
        <dbReference type="Proteomes" id="UP000694523"/>
    </source>
</evidence>
<evidence type="ECO:0000256" key="3">
    <source>
        <dbReference type="PROSITE-ProRule" id="PRU00024"/>
    </source>
</evidence>
<dbReference type="SMART" id="SM00449">
    <property type="entry name" value="SPRY"/>
    <property type="match status" value="1"/>
</dbReference>
<dbReference type="InterPro" id="IPR001870">
    <property type="entry name" value="B30.2/SPRY"/>
</dbReference>